<evidence type="ECO:0000313" key="1">
    <source>
        <dbReference type="EMBL" id="MCZ2653487.1"/>
    </source>
</evidence>
<dbReference type="RefSeq" id="WP_137572322.1">
    <property type="nucleotide sequence ID" value="NZ_CP036542.1"/>
</dbReference>
<protein>
    <submittedName>
        <fullName evidence="1">Uncharacterized protein</fullName>
    </submittedName>
</protein>
<accession>A0ABD4VRC0</accession>
<reference evidence="1" key="1">
    <citation type="submission" date="2022-12" db="EMBL/GenBank/DDBJ databases">
        <title>Development of a Multilocus Sequence Typing Scheme for Bacteroides fragilis Based on Whole Genome Sequencing Data and Clinical Application.</title>
        <authorList>
            <person name="Nielsen F.D."/>
            <person name="Justesen U.S."/>
        </authorList>
    </citation>
    <scope>NUCLEOTIDE SEQUENCE</scope>
    <source>
        <strain evidence="1">BF_BC_ODE_DK_2015_2</strain>
    </source>
</reference>
<sequence length="122" mass="14587">MKELTDNKSEILIFECNRLEINPKEYWIEIIEVSFIKGDNYISISRLSYEDEIYIEYNDQINCLYSNYKDVKFELKENILSIQVLNNNKRYNMPCKIRIVLNTNCNSLNETFEILQAPTKDL</sequence>
<comment type="caution">
    <text evidence="1">The sequence shown here is derived from an EMBL/GenBank/DDBJ whole genome shotgun (WGS) entry which is preliminary data.</text>
</comment>
<proteinExistence type="predicted"/>
<dbReference type="Proteomes" id="UP001075704">
    <property type="component" value="Unassembled WGS sequence"/>
</dbReference>
<organism evidence="1 2">
    <name type="scientific">Bacteroides fragilis</name>
    <dbReference type="NCBI Taxonomy" id="817"/>
    <lineage>
        <taxon>Bacteria</taxon>
        <taxon>Pseudomonadati</taxon>
        <taxon>Bacteroidota</taxon>
        <taxon>Bacteroidia</taxon>
        <taxon>Bacteroidales</taxon>
        <taxon>Bacteroidaceae</taxon>
        <taxon>Bacteroides</taxon>
    </lineage>
</organism>
<gene>
    <name evidence="1" type="ORF">O1422_04835</name>
</gene>
<name>A0ABD4VRC0_BACFG</name>
<dbReference type="EMBL" id="JAPUAC010000002">
    <property type="protein sequence ID" value="MCZ2653487.1"/>
    <property type="molecule type" value="Genomic_DNA"/>
</dbReference>
<dbReference type="AlphaFoldDB" id="A0ABD4VRC0"/>
<evidence type="ECO:0000313" key="2">
    <source>
        <dbReference type="Proteomes" id="UP001075704"/>
    </source>
</evidence>